<evidence type="ECO:0000256" key="2">
    <source>
        <dbReference type="ARBA" id="ARBA00022490"/>
    </source>
</evidence>
<evidence type="ECO:0000256" key="3">
    <source>
        <dbReference type="ARBA" id="ARBA00022553"/>
    </source>
</evidence>
<reference evidence="6 8" key="1">
    <citation type="journal article" date="2014" name="Appl. Environ. Microbiol.">
        <title>Gut symbionts from distinct hosts exhibit genotoxic activity via divergent colibactin biosynthetic pathways.</title>
        <authorList>
            <person name="Engel P."/>
            <person name="Vizcaino M.I."/>
            <person name="Crawford J.M."/>
        </authorList>
    </citation>
    <scope>NUCLEOTIDE SEQUENCE [LARGE SCALE GENOMIC DNA]</scope>
    <source>
        <strain evidence="6 8">PEB0191</strain>
    </source>
</reference>
<dbReference type="Pfam" id="PF06857">
    <property type="entry name" value="ACP"/>
    <property type="match status" value="1"/>
</dbReference>
<dbReference type="OrthoDB" id="9798736at2"/>
<dbReference type="NCBIfam" id="TIGR01608">
    <property type="entry name" value="citD"/>
    <property type="match status" value="1"/>
</dbReference>
<dbReference type="RefSeq" id="WP_039103775.1">
    <property type="nucleotide sequence ID" value="NZ_CALYQC010000042.1"/>
</dbReference>
<evidence type="ECO:0000313" key="6">
    <source>
        <dbReference type="EMBL" id="AJA44345.1"/>
    </source>
</evidence>
<keyword evidence="2 4" id="KW-0963">Cytoplasm</keyword>
<feature type="modified residue" description="O-(phosphoribosyl dephospho-coenzyme A)serine" evidence="4 5">
    <location>
        <position position="14"/>
    </location>
</feature>
<dbReference type="STRING" id="1267021.FPB0191_00514"/>
<accession>A0A0A7RYF9</accession>
<evidence type="ECO:0000256" key="5">
    <source>
        <dbReference type="PIRSR" id="PIRSR002736-50"/>
    </source>
</evidence>
<dbReference type="KEGG" id="fpp:FPB0191_00514"/>
<keyword evidence="6" id="KW-0456">Lyase</keyword>
<dbReference type="NCBIfam" id="NF009726">
    <property type="entry name" value="PRK13253.1"/>
    <property type="match status" value="1"/>
</dbReference>
<evidence type="ECO:0000313" key="7">
    <source>
        <dbReference type="EMBL" id="PXY96668.1"/>
    </source>
</evidence>
<dbReference type="EMBL" id="QGLM01000005">
    <property type="protein sequence ID" value="PXY96668.1"/>
    <property type="molecule type" value="Genomic_DNA"/>
</dbReference>
<dbReference type="InterPro" id="IPR006495">
    <property type="entry name" value="CitD"/>
</dbReference>
<comment type="function">
    <text evidence="4">Covalent carrier of the coenzyme of citrate lyase.</text>
</comment>
<evidence type="ECO:0000313" key="9">
    <source>
        <dbReference type="Proteomes" id="UP000247838"/>
    </source>
</evidence>
<proteinExistence type="inferred from homology"/>
<dbReference type="HOGENOM" id="CLU_158489_0_0_6"/>
<name>A0A0A7RYF9_FRIPE</name>
<keyword evidence="3 4" id="KW-0597">Phosphoprotein</keyword>
<dbReference type="Proteomes" id="UP000247838">
    <property type="component" value="Unassembled WGS sequence"/>
</dbReference>
<dbReference type="GO" id="GO:0005737">
    <property type="term" value="C:cytoplasm"/>
    <property type="evidence" value="ECO:0007669"/>
    <property type="project" value="UniProtKB-SubCell"/>
</dbReference>
<dbReference type="InterPro" id="IPR023439">
    <property type="entry name" value="Mal_deCO2ase/Cit_lyase_ACP"/>
</dbReference>
<evidence type="ECO:0000256" key="4">
    <source>
        <dbReference type="HAMAP-Rule" id="MF_00805"/>
    </source>
</evidence>
<organism evidence="6 8">
    <name type="scientific">Frischella perrara</name>
    <dbReference type="NCBI Taxonomy" id="1267021"/>
    <lineage>
        <taxon>Bacteria</taxon>
        <taxon>Pseudomonadati</taxon>
        <taxon>Pseudomonadota</taxon>
        <taxon>Gammaproteobacteria</taxon>
        <taxon>Orbales</taxon>
        <taxon>Orbaceae</taxon>
        <taxon>Frischella</taxon>
    </lineage>
</organism>
<keyword evidence="8" id="KW-1185">Reference proteome</keyword>
<comment type="subunit">
    <text evidence="4">Oligomer with a subunit composition of (alpha,beta,gamma)6.</text>
</comment>
<evidence type="ECO:0000256" key="1">
    <source>
        <dbReference type="ARBA" id="ARBA00004496"/>
    </source>
</evidence>
<evidence type="ECO:0000313" key="8">
    <source>
        <dbReference type="Proteomes" id="UP000030901"/>
    </source>
</evidence>
<reference evidence="7 9" key="2">
    <citation type="submission" date="2018-05" db="EMBL/GenBank/DDBJ databases">
        <title>Reference genomes for bee gut microbiota database.</title>
        <authorList>
            <person name="Ellegaard K.M."/>
        </authorList>
    </citation>
    <scope>NUCLEOTIDE SEQUENCE [LARGE SCALE GENOMIC DNA]</scope>
    <source>
        <strain evidence="7 9">ESL0167</strain>
    </source>
</reference>
<dbReference type="HAMAP" id="MF_00805">
    <property type="entry name" value="CitD"/>
    <property type="match status" value="1"/>
</dbReference>
<sequence length="96" mass="10385">MKIKKEAMAGTLESSDLLVKVSPNTGIEIVINSDVNKQFGDQIRAVVDQTLNSLNVTDGLIIIDDKGALDCAIKARVQCAVLRGAEEESLDWSKLL</sequence>
<dbReference type="EMBL" id="CP009056">
    <property type="protein sequence ID" value="AJA44345.1"/>
    <property type="molecule type" value="Genomic_DNA"/>
</dbReference>
<dbReference type="PIRSF" id="PIRSF002736">
    <property type="entry name" value="Citrt_lyas_gamma"/>
    <property type="match status" value="1"/>
</dbReference>
<dbReference type="Proteomes" id="UP000030901">
    <property type="component" value="Chromosome"/>
</dbReference>
<comment type="subcellular location">
    <subcellularLocation>
        <location evidence="1 4">Cytoplasm</location>
    </subcellularLocation>
</comment>
<comment type="similarity">
    <text evidence="4">Belongs to the CitD family.</text>
</comment>
<protein>
    <recommendedName>
        <fullName evidence="4">Citrate lyase acyl carrier protein</fullName>
    </recommendedName>
    <alternativeName>
        <fullName evidence="4">Citrate lyase gamma chain</fullName>
    </alternativeName>
</protein>
<gene>
    <name evidence="4 7" type="primary">citD</name>
    <name evidence="7" type="ORF">DKK76_02460</name>
    <name evidence="6" type="ORF">FPB0191_00514</name>
</gene>
<dbReference type="GO" id="GO:0016829">
    <property type="term" value="F:lyase activity"/>
    <property type="evidence" value="ECO:0007669"/>
    <property type="project" value="UniProtKB-KW"/>
</dbReference>
<dbReference type="AlphaFoldDB" id="A0A0A7RYF9"/>